<evidence type="ECO:0000256" key="1">
    <source>
        <dbReference type="SAM" id="SignalP"/>
    </source>
</evidence>
<dbReference type="Pfam" id="PF00345">
    <property type="entry name" value="PapD_N"/>
    <property type="match status" value="1"/>
</dbReference>
<dbReference type="PANTHER" id="PTHR30251">
    <property type="entry name" value="PILUS ASSEMBLY CHAPERONE"/>
    <property type="match status" value="1"/>
</dbReference>
<dbReference type="PANTHER" id="PTHR30251:SF4">
    <property type="entry name" value="SLR1668 PROTEIN"/>
    <property type="match status" value="1"/>
</dbReference>
<evidence type="ECO:0000313" key="3">
    <source>
        <dbReference type="EMBL" id="GGJ78153.1"/>
    </source>
</evidence>
<reference evidence="3" key="2">
    <citation type="submission" date="2020-09" db="EMBL/GenBank/DDBJ databases">
        <authorList>
            <person name="Sun Q."/>
            <person name="Ohkuma M."/>
        </authorList>
    </citation>
    <scope>NUCLEOTIDE SEQUENCE</scope>
    <source>
        <strain evidence="3">JCM 14371</strain>
    </source>
</reference>
<dbReference type="InterPro" id="IPR016147">
    <property type="entry name" value="Pili_assmbl_chaperone_N"/>
</dbReference>
<organism evidence="3 4">
    <name type="scientific">Deinococcus aquiradiocola</name>
    <dbReference type="NCBI Taxonomy" id="393059"/>
    <lineage>
        <taxon>Bacteria</taxon>
        <taxon>Thermotogati</taxon>
        <taxon>Deinococcota</taxon>
        <taxon>Deinococci</taxon>
        <taxon>Deinococcales</taxon>
        <taxon>Deinococcaceae</taxon>
        <taxon>Deinococcus</taxon>
    </lineage>
</organism>
<dbReference type="InterPro" id="IPR008962">
    <property type="entry name" value="PapD-like_sf"/>
</dbReference>
<dbReference type="InterPro" id="IPR050643">
    <property type="entry name" value="Periplasmic_pilus_chap"/>
</dbReference>
<comment type="caution">
    <text evidence="3">The sequence shown here is derived from an EMBL/GenBank/DDBJ whole genome shotgun (WGS) entry which is preliminary data.</text>
</comment>
<evidence type="ECO:0000259" key="2">
    <source>
        <dbReference type="Pfam" id="PF00345"/>
    </source>
</evidence>
<dbReference type="EMBL" id="BMOE01000007">
    <property type="protein sequence ID" value="GGJ78153.1"/>
    <property type="molecule type" value="Genomic_DNA"/>
</dbReference>
<feature type="signal peptide" evidence="1">
    <location>
        <begin position="1"/>
        <end position="20"/>
    </location>
</feature>
<protein>
    <recommendedName>
        <fullName evidence="2">Pili assembly chaperone N-terminal domain-containing protein</fullName>
    </recommendedName>
</protein>
<keyword evidence="1" id="KW-0732">Signal</keyword>
<dbReference type="GO" id="GO:0030288">
    <property type="term" value="C:outer membrane-bounded periplasmic space"/>
    <property type="evidence" value="ECO:0007669"/>
    <property type="project" value="InterPro"/>
</dbReference>
<gene>
    <name evidence="3" type="ORF">GCM10008939_22640</name>
</gene>
<evidence type="ECO:0000313" key="4">
    <source>
        <dbReference type="Proteomes" id="UP000635726"/>
    </source>
</evidence>
<dbReference type="SUPFAM" id="SSF49354">
    <property type="entry name" value="PapD-like"/>
    <property type="match status" value="1"/>
</dbReference>
<dbReference type="Proteomes" id="UP000635726">
    <property type="component" value="Unassembled WGS sequence"/>
</dbReference>
<sequence length="218" mass="23074">MKPLLSLALTLCLLTGPAAALGGVSVNPTTLLLKPQQRATELTLTNTLDGPVTFDLTLLTWRQPDGLDTLQPTQAVVVAPSSVTLAPGAQQTVRVARLGAAPTREEAYRLLITQRAAAAPGVTTRLQLSLPLFDGIVPAATGAPAVTATRGADGRVTLHNAGPVHLKLVRLETRTAEGWTPQPLTYLLAQQGRILDMQGVQELRWTTEDGKTQTLTVP</sequence>
<name>A0A917PHN0_9DEIO</name>
<reference evidence="3" key="1">
    <citation type="journal article" date="2014" name="Int. J. Syst. Evol. Microbiol.">
        <title>Complete genome sequence of Corynebacterium casei LMG S-19264T (=DSM 44701T), isolated from a smear-ripened cheese.</title>
        <authorList>
            <consortium name="US DOE Joint Genome Institute (JGI-PGF)"/>
            <person name="Walter F."/>
            <person name="Albersmeier A."/>
            <person name="Kalinowski J."/>
            <person name="Ruckert C."/>
        </authorList>
    </citation>
    <scope>NUCLEOTIDE SEQUENCE</scope>
    <source>
        <strain evidence="3">JCM 14371</strain>
    </source>
</reference>
<accession>A0A917PHN0</accession>
<feature type="domain" description="Pili assembly chaperone N-terminal" evidence="2">
    <location>
        <begin position="23"/>
        <end position="114"/>
    </location>
</feature>
<dbReference type="AlphaFoldDB" id="A0A917PHN0"/>
<dbReference type="InterPro" id="IPR013783">
    <property type="entry name" value="Ig-like_fold"/>
</dbReference>
<feature type="chain" id="PRO_5037390484" description="Pili assembly chaperone N-terminal domain-containing protein" evidence="1">
    <location>
        <begin position="21"/>
        <end position="218"/>
    </location>
</feature>
<keyword evidence="4" id="KW-1185">Reference proteome</keyword>
<dbReference type="GO" id="GO:0071555">
    <property type="term" value="P:cell wall organization"/>
    <property type="evidence" value="ECO:0007669"/>
    <property type="project" value="InterPro"/>
</dbReference>
<dbReference type="RefSeq" id="WP_229670967.1">
    <property type="nucleotide sequence ID" value="NZ_BMOE01000007.1"/>
</dbReference>
<dbReference type="Gene3D" id="2.60.40.10">
    <property type="entry name" value="Immunoglobulins"/>
    <property type="match status" value="1"/>
</dbReference>
<proteinExistence type="predicted"/>